<keyword evidence="4 8" id="KW-0378">Hydrolase</keyword>
<keyword evidence="8" id="KW-0408">Iron</keyword>
<keyword evidence="8" id="KW-0479">Metal-binding</keyword>
<protein>
    <recommendedName>
        <fullName evidence="8">Endonuclease III</fullName>
        <ecNumber evidence="8">4.2.99.18</ecNumber>
    </recommendedName>
    <alternativeName>
        <fullName evidence="8">DNA-(apurinic or apyrimidinic site) lyase</fullName>
    </alternativeName>
</protein>
<keyword evidence="3 8" id="KW-0227">DNA damage</keyword>
<evidence type="ECO:0000256" key="3">
    <source>
        <dbReference type="ARBA" id="ARBA00022763"/>
    </source>
</evidence>
<comment type="catalytic activity">
    <reaction evidence="8">
        <text>2'-deoxyribonucleotide-(2'-deoxyribose 5'-phosphate)-2'-deoxyribonucleotide-DNA = a 3'-end 2'-deoxyribonucleotide-(2,3-dehydro-2,3-deoxyribose 5'-phosphate)-DNA + a 5'-end 5'-phospho-2'-deoxyribonucleoside-DNA + H(+)</text>
        <dbReference type="Rhea" id="RHEA:66592"/>
        <dbReference type="Rhea" id="RHEA-COMP:13180"/>
        <dbReference type="Rhea" id="RHEA-COMP:16897"/>
        <dbReference type="Rhea" id="RHEA-COMP:17067"/>
        <dbReference type="ChEBI" id="CHEBI:15378"/>
        <dbReference type="ChEBI" id="CHEBI:136412"/>
        <dbReference type="ChEBI" id="CHEBI:157695"/>
        <dbReference type="ChEBI" id="CHEBI:167181"/>
        <dbReference type="EC" id="4.2.99.18"/>
    </reaction>
</comment>
<proteinExistence type="inferred from homology"/>
<dbReference type="CDD" id="cd00056">
    <property type="entry name" value="ENDO3c"/>
    <property type="match status" value="1"/>
</dbReference>
<dbReference type="InterPro" id="IPR005759">
    <property type="entry name" value="Nth"/>
</dbReference>
<comment type="cofactor">
    <cofactor evidence="8">
        <name>[4Fe-4S] cluster</name>
        <dbReference type="ChEBI" id="CHEBI:49883"/>
    </cofactor>
    <text evidence="8">Binds 1 [4Fe-4S] cluster.</text>
</comment>
<dbReference type="Pfam" id="PF00730">
    <property type="entry name" value="HhH-GPD"/>
    <property type="match status" value="1"/>
</dbReference>
<dbReference type="EC" id="4.2.99.18" evidence="8"/>
<dbReference type="AlphaFoldDB" id="A0A1F5Z0W3"/>
<dbReference type="GO" id="GO:0000703">
    <property type="term" value="F:oxidized pyrimidine nucleobase lesion DNA N-glycosylase activity"/>
    <property type="evidence" value="ECO:0007669"/>
    <property type="project" value="TreeGrafter"/>
</dbReference>
<dbReference type="FunFam" id="1.10.340.30:FF:000001">
    <property type="entry name" value="Endonuclease III"/>
    <property type="match status" value="1"/>
</dbReference>
<dbReference type="GO" id="GO:0006285">
    <property type="term" value="P:base-excision repair, AP site formation"/>
    <property type="evidence" value="ECO:0007669"/>
    <property type="project" value="TreeGrafter"/>
</dbReference>
<keyword evidence="10" id="KW-0255">Endonuclease</keyword>
<dbReference type="Gene3D" id="1.10.340.30">
    <property type="entry name" value="Hypothetical protein, domain 2"/>
    <property type="match status" value="1"/>
</dbReference>
<dbReference type="GO" id="GO:0140078">
    <property type="term" value="F:class I DNA-(apurinic or apyrimidinic site) endonuclease activity"/>
    <property type="evidence" value="ECO:0007669"/>
    <property type="project" value="UniProtKB-EC"/>
</dbReference>
<feature type="binding site" evidence="8">
    <location>
        <position position="203"/>
    </location>
    <ligand>
        <name>[4Fe-4S] cluster</name>
        <dbReference type="ChEBI" id="CHEBI:49883"/>
    </ligand>
</feature>
<dbReference type="Pfam" id="PF00633">
    <property type="entry name" value="HHH"/>
    <property type="match status" value="1"/>
</dbReference>
<dbReference type="HAMAP" id="MF_00942">
    <property type="entry name" value="Nth"/>
    <property type="match status" value="1"/>
</dbReference>
<evidence type="ECO:0000313" key="11">
    <source>
        <dbReference type="Proteomes" id="UP000179129"/>
    </source>
</evidence>
<reference evidence="10 11" key="1">
    <citation type="journal article" date="2016" name="Nat. Commun.">
        <title>Thousands of microbial genomes shed light on interconnected biogeochemical processes in an aquifer system.</title>
        <authorList>
            <person name="Anantharaman K."/>
            <person name="Brown C.T."/>
            <person name="Hug L.A."/>
            <person name="Sharon I."/>
            <person name="Castelle C.J."/>
            <person name="Probst A.J."/>
            <person name="Thomas B.C."/>
            <person name="Singh A."/>
            <person name="Wilkins M.J."/>
            <person name="Karaoz U."/>
            <person name="Brodie E.L."/>
            <person name="Williams K.H."/>
            <person name="Hubbard S.S."/>
            <person name="Banfield J.F."/>
        </authorList>
    </citation>
    <scope>NUCLEOTIDE SEQUENCE [LARGE SCALE GENOMIC DNA]</scope>
</reference>
<keyword evidence="5 8" id="KW-0234">DNA repair</keyword>
<keyword evidence="6 8" id="KW-0456">Lyase</keyword>
<dbReference type="PANTHER" id="PTHR43286">
    <property type="entry name" value="ENDONUCLEASE III-LIKE PROTEIN 1"/>
    <property type="match status" value="1"/>
</dbReference>
<dbReference type="InterPro" id="IPR023170">
    <property type="entry name" value="HhH_base_excis_C"/>
</dbReference>
<organism evidence="10 11">
    <name type="scientific">Candidatus Glassbacteria bacterium RIFCSPLOWO2_12_FULL_58_11</name>
    <dbReference type="NCBI Taxonomy" id="1817867"/>
    <lineage>
        <taxon>Bacteria</taxon>
        <taxon>Candidatus Glassiibacteriota</taxon>
    </lineage>
</organism>
<accession>A0A1F5Z0W3</accession>
<dbReference type="PANTHER" id="PTHR43286:SF1">
    <property type="entry name" value="ENDONUCLEASE III-LIKE PROTEIN 1"/>
    <property type="match status" value="1"/>
</dbReference>
<comment type="caution">
    <text evidence="10">The sequence shown here is derived from an EMBL/GenBank/DDBJ whole genome shotgun (WGS) entry which is preliminary data.</text>
</comment>
<evidence type="ECO:0000313" key="10">
    <source>
        <dbReference type="EMBL" id="OGG06110.1"/>
    </source>
</evidence>
<dbReference type="Gene3D" id="1.10.1670.10">
    <property type="entry name" value="Helix-hairpin-Helix base-excision DNA repair enzymes (C-terminal)"/>
    <property type="match status" value="1"/>
</dbReference>
<dbReference type="GO" id="GO:0003677">
    <property type="term" value="F:DNA binding"/>
    <property type="evidence" value="ECO:0007669"/>
    <property type="project" value="UniProtKB-UniRule"/>
</dbReference>
<dbReference type="GO" id="GO:0006289">
    <property type="term" value="P:nucleotide-excision repair"/>
    <property type="evidence" value="ECO:0007669"/>
    <property type="project" value="TreeGrafter"/>
</dbReference>
<comment type="similarity">
    <text evidence="1 8">Belongs to the Nth/MutY family.</text>
</comment>
<dbReference type="GO" id="GO:0051539">
    <property type="term" value="F:4 iron, 4 sulfur cluster binding"/>
    <property type="evidence" value="ECO:0007669"/>
    <property type="project" value="UniProtKB-UniRule"/>
</dbReference>
<dbReference type="PIRSF" id="PIRSF001435">
    <property type="entry name" value="Nth"/>
    <property type="match status" value="1"/>
</dbReference>
<dbReference type="SMART" id="SM00478">
    <property type="entry name" value="ENDO3c"/>
    <property type="match status" value="1"/>
</dbReference>
<name>A0A1F5Z0W3_9BACT</name>
<dbReference type="InterPro" id="IPR000445">
    <property type="entry name" value="HhH_motif"/>
</dbReference>
<evidence type="ECO:0000256" key="7">
    <source>
        <dbReference type="ARBA" id="ARBA00023295"/>
    </source>
</evidence>
<evidence type="ECO:0000259" key="9">
    <source>
        <dbReference type="SMART" id="SM00478"/>
    </source>
</evidence>
<comment type="function">
    <text evidence="8">DNA repair enzyme that has both DNA N-glycosylase activity and AP-lyase activity. The DNA N-glycosylase activity releases various damaged pyrimidines from DNA by cleaving the N-glycosidic bond, leaving an AP (apurinic/apyrimidinic) site. The AP-lyase activity cleaves the phosphodiester bond 3' to the AP site by a beta-elimination, leaving a 3'-terminal unsaturated sugar and a product with a terminal 5'-phosphate.</text>
</comment>
<evidence type="ECO:0000256" key="6">
    <source>
        <dbReference type="ARBA" id="ARBA00023239"/>
    </source>
</evidence>
<evidence type="ECO:0000256" key="5">
    <source>
        <dbReference type="ARBA" id="ARBA00023204"/>
    </source>
</evidence>
<feature type="binding site" evidence="8">
    <location>
        <position position="200"/>
    </location>
    <ligand>
        <name>[4Fe-4S] cluster</name>
        <dbReference type="ChEBI" id="CHEBI:49883"/>
    </ligand>
</feature>
<keyword evidence="7 8" id="KW-0326">Glycosidase</keyword>
<feature type="binding site" evidence="8">
    <location>
        <position position="193"/>
    </location>
    <ligand>
        <name>[4Fe-4S] cluster</name>
        <dbReference type="ChEBI" id="CHEBI:49883"/>
    </ligand>
</feature>
<evidence type="ECO:0000256" key="4">
    <source>
        <dbReference type="ARBA" id="ARBA00022801"/>
    </source>
</evidence>
<dbReference type="STRING" id="1817867.A3F83_15360"/>
<evidence type="ECO:0000256" key="8">
    <source>
        <dbReference type="HAMAP-Rule" id="MF_00942"/>
    </source>
</evidence>
<feature type="domain" description="HhH-GPD" evidence="9">
    <location>
        <begin position="44"/>
        <end position="191"/>
    </location>
</feature>
<evidence type="ECO:0000256" key="2">
    <source>
        <dbReference type="ARBA" id="ARBA00022485"/>
    </source>
</evidence>
<evidence type="ECO:0000256" key="1">
    <source>
        <dbReference type="ARBA" id="ARBA00008343"/>
    </source>
</evidence>
<dbReference type="InterPro" id="IPR011257">
    <property type="entry name" value="DNA_glycosylase"/>
</dbReference>
<dbReference type="EMBL" id="MFIX01000031">
    <property type="protein sequence ID" value="OGG06110.1"/>
    <property type="molecule type" value="Genomic_DNA"/>
</dbReference>
<dbReference type="GO" id="GO:0046872">
    <property type="term" value="F:metal ion binding"/>
    <property type="evidence" value="ECO:0007669"/>
    <property type="project" value="UniProtKB-KW"/>
</dbReference>
<gene>
    <name evidence="8" type="primary">nth</name>
    <name evidence="10" type="ORF">A3F83_15360</name>
</gene>
<dbReference type="Proteomes" id="UP000179129">
    <property type="component" value="Unassembled WGS sequence"/>
</dbReference>
<sequence>MQDSRIHEVIEKLTAAVEQWNVPIVTEMTRRQRDPFKVLIATVLSLRTKDDTTAGAAERLFAAAATAEQMLSLPVEKIAKLIFPVGFYRTKAANILEICRRLVEQYGGRVPDDLEELLAFKGVGRKTANLVVTLGYGKPGICVDTHVHRISNRLGYVRTKTPEQTEFALREKLPPQYWIIYNDLLVAFGQNLCKPLSPFCSKCPLNQLCDRAGVGRSR</sequence>
<keyword evidence="8" id="KW-0238">DNA-binding</keyword>
<feature type="binding site" evidence="8">
    <location>
        <position position="209"/>
    </location>
    <ligand>
        <name>[4Fe-4S] cluster</name>
        <dbReference type="ChEBI" id="CHEBI:49883"/>
    </ligand>
</feature>
<keyword evidence="8" id="KW-0411">Iron-sulfur</keyword>
<keyword evidence="2 8" id="KW-0004">4Fe-4S</keyword>
<keyword evidence="10" id="KW-0540">Nuclease</keyword>
<dbReference type="SUPFAM" id="SSF48150">
    <property type="entry name" value="DNA-glycosylase"/>
    <property type="match status" value="1"/>
</dbReference>
<dbReference type="InterPro" id="IPR003265">
    <property type="entry name" value="HhH-GPD_domain"/>
</dbReference>